<evidence type="ECO:0000256" key="8">
    <source>
        <dbReference type="SAM" id="MobiDB-lite"/>
    </source>
</evidence>
<evidence type="ECO:0000256" key="5">
    <source>
        <dbReference type="ARBA" id="ARBA00022989"/>
    </source>
</evidence>
<evidence type="ECO:0000256" key="4">
    <source>
        <dbReference type="ARBA" id="ARBA00022692"/>
    </source>
</evidence>
<dbReference type="Proteomes" id="UP001597114">
    <property type="component" value="Unassembled WGS sequence"/>
</dbReference>
<dbReference type="CDD" id="cd06261">
    <property type="entry name" value="TM_PBP2"/>
    <property type="match status" value="1"/>
</dbReference>
<accession>A0ABW4F4M7</accession>
<feature type="transmembrane region" description="Helical" evidence="7">
    <location>
        <begin position="249"/>
        <end position="269"/>
    </location>
</feature>
<comment type="subcellular location">
    <subcellularLocation>
        <location evidence="1 7">Cell membrane</location>
        <topology evidence="1 7">Multi-pass membrane protein</topology>
    </subcellularLocation>
</comment>
<dbReference type="InterPro" id="IPR035906">
    <property type="entry name" value="MetI-like_sf"/>
</dbReference>
<dbReference type="Pfam" id="PF00528">
    <property type="entry name" value="BPD_transp_1"/>
    <property type="match status" value="1"/>
</dbReference>
<dbReference type="PANTHER" id="PTHR30151:SF0">
    <property type="entry name" value="ABC TRANSPORTER PERMEASE PROTEIN MJ0413-RELATED"/>
    <property type="match status" value="1"/>
</dbReference>
<dbReference type="RefSeq" id="WP_344729972.1">
    <property type="nucleotide sequence ID" value="NZ_BAAAUS010000064.1"/>
</dbReference>
<feature type="compositionally biased region" description="Low complexity" evidence="8">
    <location>
        <begin position="15"/>
        <end position="24"/>
    </location>
</feature>
<keyword evidence="2 7" id="KW-0813">Transport</keyword>
<dbReference type="EMBL" id="JBHUCO010000044">
    <property type="protein sequence ID" value="MFD1522101.1"/>
    <property type="molecule type" value="Genomic_DNA"/>
</dbReference>
<organism evidence="10 11">
    <name type="scientific">Pseudonocardia yunnanensis</name>
    <dbReference type="NCBI Taxonomy" id="58107"/>
    <lineage>
        <taxon>Bacteria</taxon>
        <taxon>Bacillati</taxon>
        <taxon>Actinomycetota</taxon>
        <taxon>Actinomycetes</taxon>
        <taxon>Pseudonocardiales</taxon>
        <taxon>Pseudonocardiaceae</taxon>
        <taxon>Pseudonocardia</taxon>
    </lineage>
</organism>
<keyword evidence="6 7" id="KW-0472">Membrane</keyword>
<dbReference type="InterPro" id="IPR000515">
    <property type="entry name" value="MetI-like"/>
</dbReference>
<evidence type="ECO:0000256" key="6">
    <source>
        <dbReference type="ARBA" id="ARBA00023136"/>
    </source>
</evidence>
<evidence type="ECO:0000256" key="1">
    <source>
        <dbReference type="ARBA" id="ARBA00004651"/>
    </source>
</evidence>
<feature type="region of interest" description="Disordered" evidence="8">
    <location>
        <begin position="1"/>
        <end position="24"/>
    </location>
</feature>
<keyword evidence="4 7" id="KW-0812">Transmembrane</keyword>
<protein>
    <submittedName>
        <fullName evidence="10">ABC transporter permease</fullName>
    </submittedName>
</protein>
<name>A0ABW4F4M7_9PSEU</name>
<comment type="caution">
    <text evidence="10">The sequence shown here is derived from an EMBL/GenBank/DDBJ whole genome shotgun (WGS) entry which is preliminary data.</text>
</comment>
<proteinExistence type="inferred from homology"/>
<comment type="similarity">
    <text evidence="7">Belongs to the binding-protein-dependent transport system permease family.</text>
</comment>
<evidence type="ECO:0000313" key="11">
    <source>
        <dbReference type="Proteomes" id="UP001597114"/>
    </source>
</evidence>
<keyword evidence="3" id="KW-1003">Cell membrane</keyword>
<reference evidence="11" key="1">
    <citation type="journal article" date="2019" name="Int. J. Syst. Evol. Microbiol.">
        <title>The Global Catalogue of Microorganisms (GCM) 10K type strain sequencing project: providing services to taxonomists for standard genome sequencing and annotation.</title>
        <authorList>
            <consortium name="The Broad Institute Genomics Platform"/>
            <consortium name="The Broad Institute Genome Sequencing Center for Infectious Disease"/>
            <person name="Wu L."/>
            <person name="Ma J."/>
        </authorList>
    </citation>
    <scope>NUCLEOTIDE SEQUENCE [LARGE SCALE GENOMIC DNA]</scope>
    <source>
        <strain evidence="11">CCM 7043</strain>
    </source>
</reference>
<dbReference type="Gene3D" id="1.10.3720.10">
    <property type="entry name" value="MetI-like"/>
    <property type="match status" value="1"/>
</dbReference>
<evidence type="ECO:0000259" key="9">
    <source>
        <dbReference type="PROSITE" id="PS50928"/>
    </source>
</evidence>
<evidence type="ECO:0000313" key="10">
    <source>
        <dbReference type="EMBL" id="MFD1522101.1"/>
    </source>
</evidence>
<evidence type="ECO:0000256" key="2">
    <source>
        <dbReference type="ARBA" id="ARBA00022448"/>
    </source>
</evidence>
<sequence length="288" mass="30208">MQPTTGTAPPHGDVAEPAAAPVAKRAPARADSRLRTVGLGLSGIVGVVVLLELVVRTGLLPHAWFPPPSEIVPAFVGLVASGELFVPLGQTLQGWVLGIVVAVVVAVPLGVLIGSLELAHRLTRFMLEFLRPIPPVALIPAAVLIFGSDLDMKVFLIAFGTFWPVLLQTVYGVHDVDPTARDTARSYGLAPRAVLLRVTLPSALPYIATGLRIASAIGLILAVTSEIVVGVPGIGGRITDAQSAGGAEALMYAWILAAGLLGWVLNGVLQTAERRLLHWHPSFRGGNR</sequence>
<feature type="transmembrane region" description="Helical" evidence="7">
    <location>
        <begin position="154"/>
        <end position="173"/>
    </location>
</feature>
<feature type="transmembrane region" description="Helical" evidence="7">
    <location>
        <begin position="129"/>
        <end position="148"/>
    </location>
</feature>
<gene>
    <name evidence="10" type="ORF">ACFSJD_31710</name>
</gene>
<dbReference type="PROSITE" id="PS50928">
    <property type="entry name" value="ABC_TM1"/>
    <property type="match status" value="1"/>
</dbReference>
<feature type="domain" description="ABC transmembrane type-1" evidence="9">
    <location>
        <begin position="88"/>
        <end position="273"/>
    </location>
</feature>
<evidence type="ECO:0000256" key="3">
    <source>
        <dbReference type="ARBA" id="ARBA00022475"/>
    </source>
</evidence>
<feature type="transmembrane region" description="Helical" evidence="7">
    <location>
        <begin position="95"/>
        <end position="117"/>
    </location>
</feature>
<dbReference type="PANTHER" id="PTHR30151">
    <property type="entry name" value="ALKANE SULFONATE ABC TRANSPORTER-RELATED, MEMBRANE SUBUNIT"/>
    <property type="match status" value="1"/>
</dbReference>
<feature type="transmembrane region" description="Helical" evidence="7">
    <location>
        <begin position="37"/>
        <end position="59"/>
    </location>
</feature>
<evidence type="ECO:0000256" key="7">
    <source>
        <dbReference type="RuleBase" id="RU363032"/>
    </source>
</evidence>
<dbReference type="SUPFAM" id="SSF161098">
    <property type="entry name" value="MetI-like"/>
    <property type="match status" value="1"/>
</dbReference>
<keyword evidence="5 7" id="KW-1133">Transmembrane helix</keyword>
<keyword evidence="11" id="KW-1185">Reference proteome</keyword>